<feature type="chain" id="PRO_5045480800" description="YtkA-like domain-containing protein" evidence="1">
    <location>
        <begin position="19"/>
        <end position="133"/>
    </location>
</feature>
<keyword evidence="1" id="KW-0732">Signal</keyword>
<evidence type="ECO:0000313" key="3">
    <source>
        <dbReference type="Proteomes" id="UP001518925"/>
    </source>
</evidence>
<proteinExistence type="predicted"/>
<evidence type="ECO:0008006" key="4">
    <source>
        <dbReference type="Google" id="ProtNLM"/>
    </source>
</evidence>
<gene>
    <name evidence="2" type="ORF">JR050_04185</name>
</gene>
<evidence type="ECO:0000313" key="2">
    <source>
        <dbReference type="EMBL" id="MBM6616882.1"/>
    </source>
</evidence>
<evidence type="ECO:0000256" key="1">
    <source>
        <dbReference type="SAM" id="SignalP"/>
    </source>
</evidence>
<dbReference type="Proteomes" id="UP001518925">
    <property type="component" value="Unassembled WGS sequence"/>
</dbReference>
<feature type="signal peptide" evidence="1">
    <location>
        <begin position="1"/>
        <end position="18"/>
    </location>
</feature>
<dbReference type="EMBL" id="JAFELM010000016">
    <property type="protein sequence ID" value="MBM6616882.1"/>
    <property type="molecule type" value="Genomic_DNA"/>
</dbReference>
<dbReference type="PROSITE" id="PS51257">
    <property type="entry name" value="PROKAR_LIPOPROTEIN"/>
    <property type="match status" value="1"/>
</dbReference>
<accession>A0ABS2DEI3</accession>
<keyword evidence="3" id="KW-1185">Reference proteome</keyword>
<dbReference type="RefSeq" id="WP_204202253.1">
    <property type="nucleotide sequence ID" value="NZ_JAFELM010000016.1"/>
</dbReference>
<organism evidence="2 3">
    <name type="scientific">Bacillus suaedaesalsae</name>
    <dbReference type="NCBI Taxonomy" id="2810349"/>
    <lineage>
        <taxon>Bacteria</taxon>
        <taxon>Bacillati</taxon>
        <taxon>Bacillota</taxon>
        <taxon>Bacilli</taxon>
        <taxon>Bacillales</taxon>
        <taxon>Bacillaceae</taxon>
        <taxon>Bacillus</taxon>
    </lineage>
</organism>
<protein>
    <recommendedName>
        <fullName evidence="4">YtkA-like domain-containing protein</fullName>
    </recommendedName>
</protein>
<sequence length="133" mass="14924">MKKLVFVFMIAIIMIISACGNENHEHFKTVEEATSNEQGQKPTLKANVEIKNGKAILYVETDMKISKDNYGKARKEGEGHVHVYVNNGEKQGVSGFPYELEGVEKGENIISISLHNNDHTPYGVSEEIKFELK</sequence>
<name>A0ABS2DEI3_9BACI</name>
<comment type="caution">
    <text evidence="2">The sequence shown here is derived from an EMBL/GenBank/DDBJ whole genome shotgun (WGS) entry which is preliminary data.</text>
</comment>
<reference evidence="2 3" key="1">
    <citation type="submission" date="2021-02" db="EMBL/GenBank/DDBJ databases">
        <title>Bacillus sp. RD4P76, an endophyte from a halophyte.</title>
        <authorList>
            <person name="Sun J.-Q."/>
        </authorList>
    </citation>
    <scope>NUCLEOTIDE SEQUENCE [LARGE SCALE GENOMIC DNA]</scope>
    <source>
        <strain evidence="2 3">RD4P76</strain>
    </source>
</reference>